<accession>A0ACC2FTW9</accession>
<evidence type="ECO:0000313" key="1">
    <source>
        <dbReference type="EMBL" id="KAJ7994756.1"/>
    </source>
</evidence>
<reference evidence="1" key="1">
    <citation type="submission" date="2021-05" db="EMBL/GenBank/DDBJ databases">
        <authorList>
            <person name="Pan Q."/>
            <person name="Jouanno E."/>
            <person name="Zahm M."/>
            <person name="Klopp C."/>
            <person name="Cabau C."/>
            <person name="Louis A."/>
            <person name="Berthelot C."/>
            <person name="Parey E."/>
            <person name="Roest Crollius H."/>
            <person name="Montfort J."/>
            <person name="Robinson-Rechavi M."/>
            <person name="Bouchez O."/>
            <person name="Lampietro C."/>
            <person name="Lopez Roques C."/>
            <person name="Donnadieu C."/>
            <person name="Postlethwait J."/>
            <person name="Bobe J."/>
            <person name="Dillon D."/>
            <person name="Chandos A."/>
            <person name="von Hippel F."/>
            <person name="Guiguen Y."/>
        </authorList>
    </citation>
    <scope>NUCLEOTIDE SEQUENCE</scope>
    <source>
        <strain evidence="1">YG-Jan2019</strain>
    </source>
</reference>
<name>A0ACC2FTW9_DALPE</name>
<keyword evidence="2" id="KW-1185">Reference proteome</keyword>
<dbReference type="Proteomes" id="UP001157502">
    <property type="component" value="Chromosome 22"/>
</dbReference>
<organism evidence="1 2">
    <name type="scientific">Dallia pectoralis</name>
    <name type="common">Alaska blackfish</name>
    <dbReference type="NCBI Taxonomy" id="75939"/>
    <lineage>
        <taxon>Eukaryota</taxon>
        <taxon>Metazoa</taxon>
        <taxon>Chordata</taxon>
        <taxon>Craniata</taxon>
        <taxon>Vertebrata</taxon>
        <taxon>Euteleostomi</taxon>
        <taxon>Actinopterygii</taxon>
        <taxon>Neopterygii</taxon>
        <taxon>Teleostei</taxon>
        <taxon>Protacanthopterygii</taxon>
        <taxon>Esociformes</taxon>
        <taxon>Umbridae</taxon>
        <taxon>Dallia</taxon>
    </lineage>
</organism>
<protein>
    <submittedName>
        <fullName evidence="1">Uncharacterized protein</fullName>
    </submittedName>
</protein>
<sequence length="108" mass="11489">MSGPGRSCGAFCSVHPPPHPHFSPAQPPLRGTMAIIINWLSASFINIHPGWASRQGHGGGRARAGSPSPCPHPPHILRISVSSLRGRDGKIISAERLDRLFLSTGCQL</sequence>
<evidence type="ECO:0000313" key="2">
    <source>
        <dbReference type="Proteomes" id="UP001157502"/>
    </source>
</evidence>
<comment type="caution">
    <text evidence="1">The sequence shown here is derived from an EMBL/GenBank/DDBJ whole genome shotgun (WGS) entry which is preliminary data.</text>
</comment>
<proteinExistence type="predicted"/>
<dbReference type="EMBL" id="CM055749">
    <property type="protein sequence ID" value="KAJ7994756.1"/>
    <property type="molecule type" value="Genomic_DNA"/>
</dbReference>
<gene>
    <name evidence="1" type="ORF">DPEC_G00252780</name>
</gene>